<comment type="caution">
    <text evidence="1">The sequence shown here is derived from an EMBL/GenBank/DDBJ whole genome shotgun (WGS) entry which is preliminary data.</text>
</comment>
<evidence type="ECO:0000313" key="1">
    <source>
        <dbReference type="EMBL" id="KAI4459559.1"/>
    </source>
</evidence>
<proteinExistence type="predicted"/>
<dbReference type="Proteomes" id="UP001056778">
    <property type="component" value="Chromosome 6"/>
</dbReference>
<accession>A0ACB9SYH0</accession>
<evidence type="ECO:0000313" key="2">
    <source>
        <dbReference type="Proteomes" id="UP001056778"/>
    </source>
</evidence>
<name>A0ACB9SYH0_HOLOL</name>
<sequence>MKDYMFETLAESDNIRVFISFSQDTESKSKTIYIKSHTRVSEGNITKGVVIAAIKEANIPVKNGVIHLIHKPLMIVDHSVKQFLEVYQAPTLNKKKNLYFNVVEIGNNRTLTVEGGGVNATVVQPDIAAKNGIIHIIDRVLGVPYSTVFDKLRTDPMLKETMSVKQKEGAGRAEKRTEELVNNVREIISNAPRTSVRTLSQQVGVSIGTCHTILKKDLPVIKKSRKSTIPEE</sequence>
<reference evidence="1" key="1">
    <citation type="submission" date="2022-04" db="EMBL/GenBank/DDBJ databases">
        <title>Chromosome-scale genome assembly of Holotrichia oblita Faldermann.</title>
        <authorList>
            <person name="Rongchong L."/>
        </authorList>
    </citation>
    <scope>NUCLEOTIDE SEQUENCE</scope>
    <source>
        <strain evidence="1">81SQS9</strain>
    </source>
</reference>
<gene>
    <name evidence="1" type="ORF">MML48_6g00012132</name>
</gene>
<protein>
    <submittedName>
        <fullName evidence="1">Periostin-related</fullName>
    </submittedName>
</protein>
<organism evidence="1 2">
    <name type="scientific">Holotrichia oblita</name>
    <name type="common">Chafer beetle</name>
    <dbReference type="NCBI Taxonomy" id="644536"/>
    <lineage>
        <taxon>Eukaryota</taxon>
        <taxon>Metazoa</taxon>
        <taxon>Ecdysozoa</taxon>
        <taxon>Arthropoda</taxon>
        <taxon>Hexapoda</taxon>
        <taxon>Insecta</taxon>
        <taxon>Pterygota</taxon>
        <taxon>Neoptera</taxon>
        <taxon>Endopterygota</taxon>
        <taxon>Coleoptera</taxon>
        <taxon>Polyphaga</taxon>
        <taxon>Scarabaeiformia</taxon>
        <taxon>Scarabaeidae</taxon>
        <taxon>Melolonthinae</taxon>
        <taxon>Holotrichia</taxon>
    </lineage>
</organism>
<dbReference type="EMBL" id="CM043020">
    <property type="protein sequence ID" value="KAI4459559.1"/>
    <property type="molecule type" value="Genomic_DNA"/>
</dbReference>
<keyword evidence="2" id="KW-1185">Reference proteome</keyword>